<dbReference type="GO" id="GO:0004525">
    <property type="term" value="F:ribonuclease III activity"/>
    <property type="evidence" value="ECO:0007669"/>
    <property type="project" value="InterPro"/>
</dbReference>
<dbReference type="Proteomes" id="UP000182379">
    <property type="component" value="Unassembled WGS sequence"/>
</dbReference>
<name>A0A1H2UTU2_ACIFE</name>
<comment type="similarity">
    <text evidence="4">Belongs to the MrnC RNase family.</text>
</comment>
<sequence>MEEKVRYEQYQRLLDHVLATCGETQTMPEPRLIHPVELAYIGDAVFSLYVRMRLLPVSSHVQVLHDLASRMVSAVMQAKAMDALEPELTEEEAQIARRGRNTKSTVPKSASVREYRQGTAFEALMGYLYLMDRKDRLQALMDHSFELIRQAMEEERKQKKK</sequence>
<organism evidence="6 7">
    <name type="scientific">Acidaminococcus fermentans</name>
    <dbReference type="NCBI Taxonomy" id="905"/>
    <lineage>
        <taxon>Bacteria</taxon>
        <taxon>Bacillati</taxon>
        <taxon>Bacillota</taxon>
        <taxon>Negativicutes</taxon>
        <taxon>Acidaminococcales</taxon>
        <taxon>Acidaminococcaceae</taxon>
        <taxon>Acidaminococcus</taxon>
    </lineage>
</organism>
<proteinExistence type="inferred from homology"/>
<comment type="subunit">
    <text evidence="4">Homodimer.</text>
</comment>
<dbReference type="InterPro" id="IPR036389">
    <property type="entry name" value="RNase_III_sf"/>
</dbReference>
<keyword evidence="1 4" id="KW-0540">Nuclease</keyword>
<dbReference type="GO" id="GO:0005737">
    <property type="term" value="C:cytoplasm"/>
    <property type="evidence" value="ECO:0007669"/>
    <property type="project" value="UniProtKB-SubCell"/>
</dbReference>
<dbReference type="GO" id="GO:0006364">
    <property type="term" value="P:rRNA processing"/>
    <property type="evidence" value="ECO:0007669"/>
    <property type="project" value="UniProtKB-UniRule"/>
</dbReference>
<keyword evidence="4" id="KW-0963">Cytoplasm</keyword>
<evidence type="ECO:0000256" key="4">
    <source>
        <dbReference type="HAMAP-Rule" id="MF_01468"/>
    </source>
</evidence>
<evidence type="ECO:0000256" key="1">
    <source>
        <dbReference type="ARBA" id="ARBA00022722"/>
    </source>
</evidence>
<evidence type="ECO:0000256" key="3">
    <source>
        <dbReference type="ARBA" id="ARBA00022801"/>
    </source>
</evidence>
<evidence type="ECO:0000256" key="2">
    <source>
        <dbReference type="ARBA" id="ARBA00022759"/>
    </source>
</evidence>
<dbReference type="InterPro" id="IPR008226">
    <property type="entry name" value="Mini3_fam"/>
</dbReference>
<dbReference type="SMART" id="SM00535">
    <property type="entry name" value="RIBOc"/>
    <property type="match status" value="1"/>
</dbReference>
<keyword evidence="4" id="KW-0698">rRNA processing</keyword>
<feature type="active site" evidence="4">
    <location>
        <position position="43"/>
    </location>
</feature>
<keyword evidence="3 4" id="KW-0378">Hydrolase</keyword>
<comment type="cofactor">
    <cofactor evidence="4">
        <name>Mg(2+)</name>
        <dbReference type="ChEBI" id="CHEBI:18420"/>
    </cofactor>
</comment>
<dbReference type="PANTHER" id="PTHR34276">
    <property type="entry name" value="MINI-RIBONUCLEASE 3"/>
    <property type="match status" value="1"/>
</dbReference>
<dbReference type="Pfam" id="PF00636">
    <property type="entry name" value="Ribonuclease_3"/>
    <property type="match status" value="1"/>
</dbReference>
<keyword evidence="2 4" id="KW-0255">Endonuclease</keyword>
<dbReference type="PANTHER" id="PTHR34276:SF1">
    <property type="entry name" value="MINI-RIBONUCLEASE 3"/>
    <property type="match status" value="1"/>
</dbReference>
<feature type="domain" description="RNase III" evidence="5">
    <location>
        <begin position="12"/>
        <end position="161"/>
    </location>
</feature>
<dbReference type="Gene3D" id="1.10.1520.10">
    <property type="entry name" value="Ribonuclease III domain"/>
    <property type="match status" value="1"/>
</dbReference>
<keyword evidence="4" id="KW-0694">RNA-binding</keyword>
<dbReference type="AlphaFoldDB" id="A0A1H2UTU2"/>
<dbReference type="SUPFAM" id="SSF69065">
    <property type="entry name" value="RNase III domain-like"/>
    <property type="match status" value="1"/>
</dbReference>
<dbReference type="HAMAP" id="MF_01468">
    <property type="entry name" value="RNase_Mini_III"/>
    <property type="match status" value="1"/>
</dbReference>
<evidence type="ECO:0000313" key="7">
    <source>
        <dbReference type="Proteomes" id="UP000182379"/>
    </source>
</evidence>
<dbReference type="GO" id="GO:0019843">
    <property type="term" value="F:rRNA binding"/>
    <property type="evidence" value="ECO:0007669"/>
    <property type="project" value="UniProtKB-UniRule"/>
</dbReference>
<dbReference type="CDD" id="cd00593">
    <property type="entry name" value="RIBOc"/>
    <property type="match status" value="1"/>
</dbReference>
<reference evidence="6 7" key="1">
    <citation type="submission" date="2016-10" db="EMBL/GenBank/DDBJ databases">
        <authorList>
            <person name="Varghese N."/>
            <person name="Submissions S."/>
        </authorList>
    </citation>
    <scope>NUCLEOTIDE SEQUENCE [LARGE SCALE GENOMIC DNA]</scope>
    <source>
        <strain evidence="6 7">WCC6</strain>
    </source>
</reference>
<evidence type="ECO:0000313" key="6">
    <source>
        <dbReference type="EMBL" id="SDW59553.1"/>
    </source>
</evidence>
<comment type="function">
    <text evidence="4">Involved in correct processing of both the 5' and 3' ends of 23S rRNA precursor. Processes 30S rRNA precursor transcript even in absence of ribonuclease 3 (Rnc); Rnc processes 30S rRNA into smaller rRNA precursors.</text>
</comment>
<accession>A0A1H2UTU2</accession>
<comment type="subcellular location">
    <subcellularLocation>
        <location evidence="4">Cytoplasm</location>
    </subcellularLocation>
</comment>
<evidence type="ECO:0000259" key="5">
    <source>
        <dbReference type="SMART" id="SM00535"/>
    </source>
</evidence>
<comment type="caution">
    <text evidence="6">The sequence shown here is derived from an EMBL/GenBank/DDBJ whole genome shotgun (WGS) entry which is preliminary data.</text>
</comment>
<gene>
    <name evidence="4" type="primary">mrnC</name>
    <name evidence="6" type="ORF">SAMN05216495_10334</name>
</gene>
<keyword evidence="4" id="KW-0699">rRNA-binding</keyword>
<dbReference type="InterPro" id="IPR000999">
    <property type="entry name" value="RNase_III_dom"/>
</dbReference>
<keyword evidence="4" id="KW-0460">Magnesium</keyword>
<keyword evidence="4" id="KW-0690">Ribosome biogenesis</keyword>
<dbReference type="EMBL" id="FNOP01000003">
    <property type="protein sequence ID" value="SDW59553.1"/>
    <property type="molecule type" value="Genomic_DNA"/>
</dbReference>
<protein>
    <recommendedName>
        <fullName evidence="4">Mini-ribonuclease 3</fullName>
        <shortName evidence="4">Mini-3</shortName>
        <shortName evidence="4">Mini-RNase 3</shortName>
        <ecNumber evidence="4">3.1.26.-</ecNumber>
    </recommendedName>
    <alternativeName>
        <fullName evidence="4">Mini-RNase III</fullName>
        <shortName evidence="4">Mini-III</shortName>
    </alternativeName>
</protein>
<dbReference type="EC" id="3.1.26.-" evidence="4"/>